<keyword evidence="21" id="KW-1185">Reference proteome</keyword>
<evidence type="ECO:0000256" key="3">
    <source>
        <dbReference type="ARBA" id="ARBA00022448"/>
    </source>
</evidence>
<dbReference type="CDD" id="cd00048">
    <property type="entry name" value="DSRM_SF"/>
    <property type="match status" value="1"/>
</dbReference>
<feature type="compositionally biased region" description="Basic and acidic residues" evidence="18">
    <location>
        <begin position="130"/>
        <end position="142"/>
    </location>
</feature>
<gene>
    <name evidence="20" type="ORF">BHQ10_001843</name>
</gene>
<keyword evidence="6" id="KW-0812">Transmembrane</keyword>
<dbReference type="InterPro" id="IPR039055">
    <property type="entry name" value="MCU_fam"/>
</dbReference>
<dbReference type="GO" id="GO:0015292">
    <property type="term" value="F:uniporter activity"/>
    <property type="evidence" value="ECO:0007669"/>
    <property type="project" value="TreeGrafter"/>
</dbReference>
<evidence type="ECO:0000256" key="15">
    <source>
        <dbReference type="ARBA" id="ARBA00044966"/>
    </source>
</evidence>
<name>A0A364KQP0_TALAM</name>
<dbReference type="STRING" id="1196081.A0A364KQP0"/>
<evidence type="ECO:0000313" key="21">
    <source>
        <dbReference type="Proteomes" id="UP000249363"/>
    </source>
</evidence>
<comment type="catalytic activity">
    <reaction evidence="14">
        <text>Ca(2+)(in) = Ca(2+)(out)</text>
        <dbReference type="Rhea" id="RHEA:29671"/>
        <dbReference type="ChEBI" id="CHEBI:29108"/>
    </reaction>
</comment>
<keyword evidence="4" id="KW-0109">Calcium transport</keyword>
<protein>
    <recommendedName>
        <fullName evidence="16">Calcium uniporter protein, mitochondrial</fullName>
    </recommendedName>
</protein>
<feature type="region of interest" description="Disordered" evidence="18">
    <location>
        <begin position="95"/>
        <end position="212"/>
    </location>
</feature>
<dbReference type="RefSeq" id="XP_040730348.1">
    <property type="nucleotide sequence ID" value="XM_040873924.1"/>
</dbReference>
<evidence type="ECO:0000313" key="20">
    <source>
        <dbReference type="EMBL" id="RAO65831.1"/>
    </source>
</evidence>
<sequence>MYYILYLASLCKRRHWSEPHYDSFQSSTGFTCVVRVNNREYKTDSICESEVMARENAAMRAYLICRNFSVNDGMYPAGHDHGGVLQGVPVAIGTGRGSHRVSSRYGTVHHDESDSTSVSGGSRSGGSSPESHDGARLMTRDHHDRRHGVPTRALAYRASETNPTRKSENEPDDESSKLDEAVSYVKQNQRKTPWQREGSQIPPVKRERDASAMTKGKLLTTPSRLLKLILPVTTKDYNDDRKDVEPLALLLHSQQPLSYLERLIQAEVPPITDEKGKLRPPHVSFLAVEIEDGTIQPRKPKAKNWVDESKDDEQESLDRDEEKSSVATRDSQIARLGDVSDEKEDVGKSLDAERNTETDKETEALRKGSFVRWSSSTELGDFIRDAARVKEFLVEIENSPLGKIPVAVPSFNDRTYYLRMRLRKLSKSLKNLAIIKQECDVLAHRGAQRVALGGLGVMVSWWCIVYKLTFETDYGWDTMEPITYLVSLSTLMGGYAWFLYHNREISYRSALDFTVNRRQQKLYQARGIDLQVWESLIEEANSLRREIKTVAEEYDVDWDERGDEEDERVTEALKNERRQKERREEAERKQEKEDERKARD</sequence>
<evidence type="ECO:0000256" key="6">
    <source>
        <dbReference type="ARBA" id="ARBA00022692"/>
    </source>
</evidence>
<evidence type="ECO:0000259" key="19">
    <source>
        <dbReference type="Pfam" id="PF04678"/>
    </source>
</evidence>
<dbReference type="InterPro" id="IPR006769">
    <property type="entry name" value="MCU_C"/>
</dbReference>
<dbReference type="GO" id="GO:0036444">
    <property type="term" value="P:calcium import into the mitochondrion"/>
    <property type="evidence" value="ECO:0007669"/>
    <property type="project" value="UniProtKB-ARBA"/>
</dbReference>
<keyword evidence="11" id="KW-0496">Mitochondrion</keyword>
<evidence type="ECO:0000256" key="4">
    <source>
        <dbReference type="ARBA" id="ARBA00022568"/>
    </source>
</evidence>
<dbReference type="PANTHER" id="PTHR13462">
    <property type="entry name" value="CALCIUM UNIPORTER PROTEIN, MITOCHONDRIAL"/>
    <property type="match status" value="1"/>
</dbReference>
<comment type="subcellular location">
    <subcellularLocation>
        <location evidence="1">Mitochondrion inner membrane</location>
        <topology evidence="1">Multi-pass membrane protein</topology>
    </subcellularLocation>
</comment>
<evidence type="ECO:0000256" key="11">
    <source>
        <dbReference type="ARBA" id="ARBA00023128"/>
    </source>
</evidence>
<evidence type="ECO:0000256" key="18">
    <source>
        <dbReference type="SAM" id="MobiDB-lite"/>
    </source>
</evidence>
<feature type="domain" description="Calcium uniporter protein C-terminal" evidence="19">
    <location>
        <begin position="414"/>
        <end position="535"/>
    </location>
</feature>
<evidence type="ECO:0000256" key="5">
    <source>
        <dbReference type="ARBA" id="ARBA00022673"/>
    </source>
</evidence>
<dbReference type="AlphaFoldDB" id="A0A364KQP0"/>
<dbReference type="GO" id="GO:0005262">
    <property type="term" value="F:calcium channel activity"/>
    <property type="evidence" value="ECO:0007669"/>
    <property type="project" value="UniProtKB-KW"/>
</dbReference>
<evidence type="ECO:0000256" key="9">
    <source>
        <dbReference type="ARBA" id="ARBA00022989"/>
    </source>
</evidence>
<dbReference type="EMBL" id="MIKG01000002">
    <property type="protein sequence ID" value="RAO65831.1"/>
    <property type="molecule type" value="Genomic_DNA"/>
</dbReference>
<feature type="compositionally biased region" description="Low complexity" evidence="18">
    <location>
        <begin position="115"/>
        <end position="129"/>
    </location>
</feature>
<evidence type="ECO:0000256" key="17">
    <source>
        <dbReference type="ARBA" id="ARBA00045938"/>
    </source>
</evidence>
<accession>A0A364KQP0</accession>
<comment type="function">
    <text evidence="17">Highly selective calcium channel localized to the inner mitochondrial membrane, which mediates calcium uptake into the mitochondrial matrix. Mitochondrial calcium homeostasis plays key roles in cellular physiology and regulates ATP production, cytoplasmic calcium signals and activation of cell death pathways. Sufficient to operate as a pore-forming channel without the need of calcium-sensor or auxiliary subunit.</text>
</comment>
<keyword evidence="8" id="KW-0106">Calcium</keyword>
<dbReference type="GO" id="GO:0051560">
    <property type="term" value="P:mitochondrial calcium ion homeostasis"/>
    <property type="evidence" value="ECO:0007669"/>
    <property type="project" value="InterPro"/>
</dbReference>
<feature type="region of interest" description="Disordered" evidence="18">
    <location>
        <begin position="561"/>
        <end position="600"/>
    </location>
</feature>
<feature type="region of interest" description="Disordered" evidence="18">
    <location>
        <begin position="298"/>
        <end position="361"/>
    </location>
</feature>
<dbReference type="Gene3D" id="3.30.160.20">
    <property type="match status" value="1"/>
</dbReference>
<dbReference type="PANTHER" id="PTHR13462:SF10">
    <property type="entry name" value="CALCIUM UNIPORTER PROTEIN, MITOCHONDRIAL"/>
    <property type="match status" value="1"/>
</dbReference>
<feature type="compositionally biased region" description="Basic and acidic residues" evidence="18">
    <location>
        <begin position="163"/>
        <end position="180"/>
    </location>
</feature>
<evidence type="ECO:0000256" key="10">
    <source>
        <dbReference type="ARBA" id="ARBA00023065"/>
    </source>
</evidence>
<comment type="subunit">
    <text evidence="15">Homotetramer, assembles in a dimer or dimers configuration with two interfaces.</text>
</comment>
<reference evidence="20 21" key="1">
    <citation type="journal article" date="2017" name="Biotechnol. Biofuels">
        <title>Differential beta-glucosidase expression as a function of carbon source availability in Talaromyces amestolkiae: a genomic and proteomic approach.</title>
        <authorList>
            <person name="de Eugenio L.I."/>
            <person name="Mendez-Liter J.A."/>
            <person name="Nieto-Dominguez M."/>
            <person name="Alonso L."/>
            <person name="Gil-Munoz J."/>
            <person name="Barriuso J."/>
            <person name="Prieto A."/>
            <person name="Martinez M.J."/>
        </authorList>
    </citation>
    <scope>NUCLEOTIDE SEQUENCE [LARGE SCALE GENOMIC DNA]</scope>
    <source>
        <strain evidence="20 21">CIB</strain>
    </source>
</reference>
<feature type="compositionally biased region" description="Basic and acidic residues" evidence="18">
    <location>
        <begin position="345"/>
        <end position="361"/>
    </location>
</feature>
<evidence type="ECO:0000256" key="1">
    <source>
        <dbReference type="ARBA" id="ARBA00004448"/>
    </source>
</evidence>
<keyword evidence="9" id="KW-1133">Transmembrane helix</keyword>
<evidence type="ECO:0000256" key="13">
    <source>
        <dbReference type="ARBA" id="ARBA00023303"/>
    </source>
</evidence>
<keyword evidence="12" id="KW-0472">Membrane</keyword>
<evidence type="ECO:0000256" key="7">
    <source>
        <dbReference type="ARBA" id="ARBA00022792"/>
    </source>
</evidence>
<evidence type="ECO:0000256" key="12">
    <source>
        <dbReference type="ARBA" id="ARBA00023136"/>
    </source>
</evidence>
<organism evidence="20 21">
    <name type="scientific">Talaromyces amestolkiae</name>
    <dbReference type="NCBI Taxonomy" id="1196081"/>
    <lineage>
        <taxon>Eukaryota</taxon>
        <taxon>Fungi</taxon>
        <taxon>Dikarya</taxon>
        <taxon>Ascomycota</taxon>
        <taxon>Pezizomycotina</taxon>
        <taxon>Eurotiomycetes</taxon>
        <taxon>Eurotiomycetidae</taxon>
        <taxon>Eurotiales</taxon>
        <taxon>Trichocomaceae</taxon>
        <taxon>Talaromyces</taxon>
        <taxon>Talaromyces sect. Talaromyces</taxon>
    </lineage>
</organism>
<keyword evidence="10" id="KW-0406">Ion transport</keyword>
<proteinExistence type="inferred from homology"/>
<comment type="similarity">
    <text evidence="2">Belongs to the MCU (TC 1.A.77) family.</text>
</comment>
<evidence type="ECO:0000256" key="2">
    <source>
        <dbReference type="ARBA" id="ARBA00005653"/>
    </source>
</evidence>
<dbReference type="GeneID" id="63791060"/>
<keyword evidence="5" id="KW-0107">Calcium channel</keyword>
<keyword evidence="7" id="KW-0999">Mitochondrion inner membrane</keyword>
<dbReference type="Pfam" id="PF04678">
    <property type="entry name" value="MCU"/>
    <property type="match status" value="1"/>
</dbReference>
<dbReference type="GO" id="GO:1990246">
    <property type="term" value="C:uniplex complex"/>
    <property type="evidence" value="ECO:0007669"/>
    <property type="project" value="TreeGrafter"/>
</dbReference>
<dbReference type="Proteomes" id="UP000249363">
    <property type="component" value="Unassembled WGS sequence"/>
</dbReference>
<keyword evidence="3" id="KW-0813">Transport</keyword>
<dbReference type="SUPFAM" id="SSF54768">
    <property type="entry name" value="dsRNA-binding domain-like"/>
    <property type="match status" value="1"/>
</dbReference>
<keyword evidence="13" id="KW-0407">Ion channel</keyword>
<evidence type="ECO:0000256" key="16">
    <source>
        <dbReference type="ARBA" id="ARBA00044981"/>
    </source>
</evidence>
<dbReference type="OrthoDB" id="278338at2759"/>
<comment type="caution">
    <text evidence="20">The sequence shown here is derived from an EMBL/GenBank/DDBJ whole genome shotgun (WGS) entry which is preliminary data.</text>
</comment>
<evidence type="ECO:0000256" key="8">
    <source>
        <dbReference type="ARBA" id="ARBA00022837"/>
    </source>
</evidence>
<feature type="compositionally biased region" description="Basic and acidic residues" evidence="18">
    <location>
        <begin position="569"/>
        <end position="600"/>
    </location>
</feature>
<evidence type="ECO:0000256" key="14">
    <source>
        <dbReference type="ARBA" id="ARBA00036634"/>
    </source>
</evidence>